<comment type="caution">
    <text evidence="2">The sequence shown here is derived from an EMBL/GenBank/DDBJ whole genome shotgun (WGS) entry which is preliminary data.</text>
</comment>
<evidence type="ECO:0000256" key="1">
    <source>
        <dbReference type="SAM" id="Phobius"/>
    </source>
</evidence>
<keyword evidence="3" id="KW-1185">Reference proteome</keyword>
<feature type="transmembrane region" description="Helical" evidence="1">
    <location>
        <begin position="6"/>
        <end position="23"/>
    </location>
</feature>
<dbReference type="RefSeq" id="WP_188082135.1">
    <property type="nucleotide sequence ID" value="NZ_JACIEU010000008.1"/>
</dbReference>
<feature type="transmembrane region" description="Helical" evidence="1">
    <location>
        <begin position="68"/>
        <end position="87"/>
    </location>
</feature>
<gene>
    <name evidence="2" type="ORF">GGQ90_002154</name>
</gene>
<dbReference type="EMBL" id="JACIEU010000008">
    <property type="protein sequence ID" value="MBB4148371.1"/>
    <property type="molecule type" value="Genomic_DNA"/>
</dbReference>
<name>A0A7W6LQ97_9SPHN</name>
<evidence type="ECO:0000313" key="3">
    <source>
        <dbReference type="Proteomes" id="UP000590524"/>
    </source>
</evidence>
<keyword evidence="1" id="KW-1133">Transmembrane helix</keyword>
<organism evidence="2 3">
    <name type="scientific">Sphingobium scionense</name>
    <dbReference type="NCBI Taxonomy" id="1404341"/>
    <lineage>
        <taxon>Bacteria</taxon>
        <taxon>Pseudomonadati</taxon>
        <taxon>Pseudomonadota</taxon>
        <taxon>Alphaproteobacteria</taxon>
        <taxon>Sphingomonadales</taxon>
        <taxon>Sphingomonadaceae</taxon>
        <taxon>Sphingobium</taxon>
    </lineage>
</organism>
<sequence>MILETVAVICLVIIFDLAAFWKVGNWRRQFAGKDIDFTYLGTIFPRIILTIASGFCIVIAKYNPDFDVVLFILALVLFGTSHGVLYVKAYRSR</sequence>
<evidence type="ECO:0000313" key="2">
    <source>
        <dbReference type="EMBL" id="MBB4148371.1"/>
    </source>
</evidence>
<feature type="transmembrane region" description="Helical" evidence="1">
    <location>
        <begin position="43"/>
        <end position="62"/>
    </location>
</feature>
<keyword evidence="1" id="KW-0812">Transmembrane</keyword>
<protein>
    <submittedName>
        <fullName evidence="2">Uncharacterized protein</fullName>
    </submittedName>
</protein>
<reference evidence="2 3" key="1">
    <citation type="submission" date="2020-08" db="EMBL/GenBank/DDBJ databases">
        <title>Genomic Encyclopedia of Type Strains, Phase IV (KMG-IV): sequencing the most valuable type-strain genomes for metagenomic binning, comparative biology and taxonomic classification.</title>
        <authorList>
            <person name="Goeker M."/>
        </authorList>
    </citation>
    <scope>NUCLEOTIDE SEQUENCE [LARGE SCALE GENOMIC DNA]</scope>
    <source>
        <strain evidence="2 3">DSM 19371</strain>
    </source>
</reference>
<proteinExistence type="predicted"/>
<dbReference type="AlphaFoldDB" id="A0A7W6LQ97"/>
<accession>A0A7W6LQ97</accession>
<keyword evidence="1" id="KW-0472">Membrane</keyword>
<dbReference type="Proteomes" id="UP000590524">
    <property type="component" value="Unassembled WGS sequence"/>
</dbReference>